<dbReference type="CDD" id="cd01949">
    <property type="entry name" value="GGDEF"/>
    <property type="match status" value="1"/>
</dbReference>
<dbReference type="InterPro" id="IPR000700">
    <property type="entry name" value="PAS-assoc_C"/>
</dbReference>
<dbReference type="AlphaFoldDB" id="A0A4R5KS09"/>
<dbReference type="InterPro" id="IPR029787">
    <property type="entry name" value="Nucleotide_cyclase"/>
</dbReference>
<dbReference type="CDD" id="cd00130">
    <property type="entry name" value="PAS"/>
    <property type="match status" value="1"/>
</dbReference>
<comment type="caution">
    <text evidence="4">The sequence shown here is derived from an EMBL/GenBank/DDBJ whole genome shotgun (WGS) entry which is preliminary data.</text>
</comment>
<sequence length="316" mass="36534">MGKRTCLRRAPGTILSHQSKRWKAMGNDAVQDSFFRQLIERSGDFILRLDLEGAITYCSPAFLRLMGDCSGTLLGKPCFDLIFDQDTDRFRHQFRLLTGGRKPFFLEYRYDTKDGVPLWVEGTAYLFNNESVPEVALISRDISRYKNVEERLTQMAYYDALTGLPNRRLFQDRYKQAILLAKRYERRLALFYLDLDDFKQINDRYGHAVGDELLKKVASRLLHCVRDPDTVCRLGGDEFVILLQQVDHSEDIHKVAQRVMSALNKRFVIGRHDITVACSMGAALYPQDGSEEQLIQSADKAMYQSKKHGKHYSEFH</sequence>
<evidence type="ECO:0000259" key="2">
    <source>
        <dbReference type="PROSITE" id="PS50113"/>
    </source>
</evidence>
<dbReference type="Pfam" id="PF00990">
    <property type="entry name" value="GGDEF"/>
    <property type="match status" value="1"/>
</dbReference>
<dbReference type="Proteomes" id="UP000295636">
    <property type="component" value="Unassembled WGS sequence"/>
</dbReference>
<dbReference type="PROSITE" id="PS50113">
    <property type="entry name" value="PAC"/>
    <property type="match status" value="1"/>
</dbReference>
<dbReference type="PROSITE" id="PS50887">
    <property type="entry name" value="GGDEF"/>
    <property type="match status" value="1"/>
</dbReference>
<proteinExistence type="predicted"/>
<dbReference type="PANTHER" id="PTHR46663:SF3">
    <property type="entry name" value="SLL0267 PROTEIN"/>
    <property type="match status" value="1"/>
</dbReference>
<evidence type="ECO:0000259" key="1">
    <source>
        <dbReference type="PROSITE" id="PS50112"/>
    </source>
</evidence>
<dbReference type="SMART" id="SM00091">
    <property type="entry name" value="PAS"/>
    <property type="match status" value="1"/>
</dbReference>
<feature type="domain" description="GGDEF" evidence="3">
    <location>
        <begin position="186"/>
        <end position="316"/>
    </location>
</feature>
<dbReference type="SUPFAM" id="SSF55073">
    <property type="entry name" value="Nucleotide cyclase"/>
    <property type="match status" value="1"/>
</dbReference>
<dbReference type="NCBIfam" id="TIGR00229">
    <property type="entry name" value="sensory_box"/>
    <property type="match status" value="1"/>
</dbReference>
<dbReference type="FunFam" id="3.30.70.270:FF:000001">
    <property type="entry name" value="Diguanylate cyclase domain protein"/>
    <property type="match status" value="1"/>
</dbReference>
<evidence type="ECO:0000313" key="5">
    <source>
        <dbReference type="Proteomes" id="UP000295636"/>
    </source>
</evidence>
<protein>
    <submittedName>
        <fullName evidence="4">Sensor domain-containing diguanylate cyclase</fullName>
    </submittedName>
</protein>
<accession>A0A4R5KS09</accession>
<feature type="domain" description="PAC" evidence="2">
    <location>
        <begin position="104"/>
        <end position="154"/>
    </location>
</feature>
<feature type="domain" description="PAS" evidence="1">
    <location>
        <begin position="31"/>
        <end position="101"/>
    </location>
</feature>
<dbReference type="InterPro" id="IPR052163">
    <property type="entry name" value="DGC-Regulatory_Protein"/>
</dbReference>
<evidence type="ECO:0000313" key="4">
    <source>
        <dbReference type="EMBL" id="TDF97597.1"/>
    </source>
</evidence>
<dbReference type="InterPro" id="IPR035965">
    <property type="entry name" value="PAS-like_dom_sf"/>
</dbReference>
<dbReference type="InterPro" id="IPR000014">
    <property type="entry name" value="PAS"/>
</dbReference>
<dbReference type="Pfam" id="PF13426">
    <property type="entry name" value="PAS_9"/>
    <property type="match status" value="1"/>
</dbReference>
<dbReference type="InterPro" id="IPR000160">
    <property type="entry name" value="GGDEF_dom"/>
</dbReference>
<dbReference type="InterPro" id="IPR043128">
    <property type="entry name" value="Rev_trsase/Diguanyl_cyclase"/>
</dbReference>
<gene>
    <name evidence="4" type="ORF">E1757_13395</name>
</gene>
<dbReference type="Gene3D" id="3.30.70.270">
    <property type="match status" value="1"/>
</dbReference>
<dbReference type="SMART" id="SM00267">
    <property type="entry name" value="GGDEF"/>
    <property type="match status" value="1"/>
</dbReference>
<name>A0A4R5KS09_9BACL</name>
<organism evidence="4 5">
    <name type="scientific">Paenibacillus piri</name>
    <dbReference type="NCBI Taxonomy" id="2547395"/>
    <lineage>
        <taxon>Bacteria</taxon>
        <taxon>Bacillati</taxon>
        <taxon>Bacillota</taxon>
        <taxon>Bacilli</taxon>
        <taxon>Bacillales</taxon>
        <taxon>Paenibacillaceae</taxon>
        <taxon>Paenibacillus</taxon>
    </lineage>
</organism>
<reference evidence="4 5" key="1">
    <citation type="submission" date="2019-03" db="EMBL/GenBank/DDBJ databases">
        <title>This is whole genome sequence of Paenibacillus sp MS74 strain.</title>
        <authorList>
            <person name="Trinh H.N."/>
        </authorList>
    </citation>
    <scope>NUCLEOTIDE SEQUENCE [LARGE SCALE GENOMIC DNA]</scope>
    <source>
        <strain evidence="4 5">MS74</strain>
    </source>
</reference>
<dbReference type="NCBIfam" id="TIGR00254">
    <property type="entry name" value="GGDEF"/>
    <property type="match status" value="1"/>
</dbReference>
<dbReference type="PANTHER" id="PTHR46663">
    <property type="entry name" value="DIGUANYLATE CYCLASE DGCT-RELATED"/>
    <property type="match status" value="1"/>
</dbReference>
<dbReference type="PROSITE" id="PS50112">
    <property type="entry name" value="PAS"/>
    <property type="match status" value="1"/>
</dbReference>
<dbReference type="Gene3D" id="3.30.450.20">
    <property type="entry name" value="PAS domain"/>
    <property type="match status" value="1"/>
</dbReference>
<keyword evidence="5" id="KW-1185">Reference proteome</keyword>
<dbReference type="SUPFAM" id="SSF55785">
    <property type="entry name" value="PYP-like sensor domain (PAS domain)"/>
    <property type="match status" value="1"/>
</dbReference>
<dbReference type="EMBL" id="SMRT01000005">
    <property type="protein sequence ID" value="TDF97597.1"/>
    <property type="molecule type" value="Genomic_DNA"/>
</dbReference>
<dbReference type="OrthoDB" id="9759607at2"/>
<evidence type="ECO:0000259" key="3">
    <source>
        <dbReference type="PROSITE" id="PS50887"/>
    </source>
</evidence>